<dbReference type="Gramene" id="OQU84141">
    <property type="protein sequence ID" value="OQU84141"/>
    <property type="gene ID" value="SORBI_3004G002901"/>
</dbReference>
<feature type="transmembrane region" description="Helical" evidence="6">
    <location>
        <begin position="99"/>
        <end position="123"/>
    </location>
</feature>
<dbReference type="InParanoid" id="A0A1Z5RKQ4"/>
<evidence type="ECO:0000259" key="7">
    <source>
        <dbReference type="Pfam" id="PF00892"/>
    </source>
</evidence>
<evidence type="ECO:0000256" key="1">
    <source>
        <dbReference type="ARBA" id="ARBA00004141"/>
    </source>
</evidence>
<gene>
    <name evidence="8" type="ORF">SORBI_3004G002901</name>
</gene>
<dbReference type="SUPFAM" id="SSF103481">
    <property type="entry name" value="Multidrug resistance efflux transporter EmrE"/>
    <property type="match status" value="2"/>
</dbReference>
<dbReference type="OrthoDB" id="1728340at2759"/>
<evidence type="ECO:0000256" key="5">
    <source>
        <dbReference type="ARBA" id="ARBA00023136"/>
    </source>
</evidence>
<dbReference type="GO" id="GO:0022857">
    <property type="term" value="F:transmembrane transporter activity"/>
    <property type="evidence" value="ECO:0007669"/>
    <property type="project" value="InterPro"/>
</dbReference>
<dbReference type="Pfam" id="PF00892">
    <property type="entry name" value="EamA"/>
    <property type="match status" value="2"/>
</dbReference>
<proteinExistence type="inferred from homology"/>
<organism evidence="8 9">
    <name type="scientific">Sorghum bicolor</name>
    <name type="common">Sorghum</name>
    <name type="synonym">Sorghum vulgare</name>
    <dbReference type="NCBI Taxonomy" id="4558"/>
    <lineage>
        <taxon>Eukaryota</taxon>
        <taxon>Viridiplantae</taxon>
        <taxon>Streptophyta</taxon>
        <taxon>Embryophyta</taxon>
        <taxon>Tracheophyta</taxon>
        <taxon>Spermatophyta</taxon>
        <taxon>Magnoliopsida</taxon>
        <taxon>Liliopsida</taxon>
        <taxon>Poales</taxon>
        <taxon>Poaceae</taxon>
        <taxon>PACMAD clade</taxon>
        <taxon>Panicoideae</taxon>
        <taxon>Andropogonodae</taxon>
        <taxon>Andropogoneae</taxon>
        <taxon>Sorghinae</taxon>
        <taxon>Sorghum</taxon>
    </lineage>
</organism>
<dbReference type="InterPro" id="IPR000620">
    <property type="entry name" value="EamA_dom"/>
</dbReference>
<keyword evidence="4 6" id="KW-1133">Transmembrane helix</keyword>
<evidence type="ECO:0000256" key="2">
    <source>
        <dbReference type="ARBA" id="ARBA00007635"/>
    </source>
</evidence>
<dbReference type="AlphaFoldDB" id="A0A1Z5RKQ4"/>
<dbReference type="InterPro" id="IPR037185">
    <property type="entry name" value="EmrE-like"/>
</dbReference>
<feature type="transmembrane region" description="Helical" evidence="6">
    <location>
        <begin position="295"/>
        <end position="314"/>
    </location>
</feature>
<keyword evidence="9" id="KW-1185">Reference proteome</keyword>
<evidence type="ECO:0000256" key="3">
    <source>
        <dbReference type="ARBA" id="ARBA00022692"/>
    </source>
</evidence>
<dbReference type="OMA" id="FLIMTWC"/>
<feature type="transmembrane region" description="Helical" evidence="6">
    <location>
        <begin position="197"/>
        <end position="217"/>
    </location>
</feature>
<comment type="similarity">
    <text evidence="2 6">Belongs to the drug/metabolite transporter (DMT) superfamily. Plant drug/metabolite exporter (P-DME) (TC 2.A.7.4) family.</text>
</comment>
<evidence type="ECO:0000256" key="4">
    <source>
        <dbReference type="ARBA" id="ARBA00022989"/>
    </source>
</evidence>
<dbReference type="EMBL" id="CM000763">
    <property type="protein sequence ID" value="OQU84142.1"/>
    <property type="molecule type" value="Genomic_DNA"/>
</dbReference>
<dbReference type="Gramene" id="OQU84142">
    <property type="protein sequence ID" value="OQU84142"/>
    <property type="gene ID" value="SORBI_3004G002901"/>
</dbReference>
<keyword evidence="5 6" id="KW-0472">Membrane</keyword>
<feature type="transmembrane region" description="Helical" evidence="6">
    <location>
        <begin position="320"/>
        <end position="338"/>
    </location>
</feature>
<evidence type="ECO:0000256" key="6">
    <source>
        <dbReference type="RuleBase" id="RU363077"/>
    </source>
</evidence>
<protein>
    <recommendedName>
        <fullName evidence="6">WAT1-related protein</fullName>
    </recommendedName>
</protein>
<evidence type="ECO:0000313" key="8">
    <source>
        <dbReference type="EMBL" id="OQU84141.1"/>
    </source>
</evidence>
<feature type="transmembrane region" description="Helical" evidence="6">
    <location>
        <begin position="229"/>
        <end position="249"/>
    </location>
</feature>
<reference evidence="9" key="3">
    <citation type="journal article" date="2018" name="Plant J.">
        <title>The Sorghum bicolor reference genome: improved assembly, gene annotations, a transcriptome atlas, and signatures of genome organization.</title>
        <authorList>
            <person name="McCormick R.F."/>
            <person name="Truong S.K."/>
            <person name="Sreedasyam A."/>
            <person name="Jenkins J."/>
            <person name="Shu S."/>
            <person name="Sims D."/>
            <person name="Kennedy M."/>
            <person name="Amirebrahimi M."/>
            <person name="Weers B.D."/>
            <person name="McKinley B."/>
            <person name="Mattison A."/>
            <person name="Morishige D.T."/>
            <person name="Grimwood J."/>
            <person name="Schmutz J."/>
            <person name="Mullet J.E."/>
        </authorList>
    </citation>
    <scope>NUCLEOTIDE SEQUENCE [LARGE SCALE GENOMIC DNA]</scope>
    <source>
        <strain evidence="9">cv. BTx623</strain>
    </source>
</reference>
<feature type="domain" description="EamA" evidence="7">
    <location>
        <begin position="200"/>
        <end position="338"/>
    </location>
</feature>
<reference evidence="8 9" key="1">
    <citation type="journal article" date="2009" name="Nature">
        <title>The Sorghum bicolor genome and the diversification of grasses.</title>
        <authorList>
            <person name="Paterson A.H."/>
            <person name="Bowers J.E."/>
            <person name="Bruggmann R."/>
            <person name="Dubchak I."/>
            <person name="Grimwood J."/>
            <person name="Gundlach H."/>
            <person name="Haberer G."/>
            <person name="Hellsten U."/>
            <person name="Mitros T."/>
            <person name="Poliakov A."/>
            <person name="Schmutz J."/>
            <person name="Spannagl M."/>
            <person name="Tang H."/>
            <person name="Wang X."/>
            <person name="Wicker T."/>
            <person name="Bharti A.K."/>
            <person name="Chapman J."/>
            <person name="Feltus F.A."/>
            <person name="Gowik U."/>
            <person name="Grigoriev I.V."/>
            <person name="Lyons E."/>
            <person name="Maher C.A."/>
            <person name="Martis M."/>
            <person name="Narechania A."/>
            <person name="Otillar R.P."/>
            <person name="Penning B.W."/>
            <person name="Salamov A.A."/>
            <person name="Wang Y."/>
            <person name="Zhang L."/>
            <person name="Carpita N.C."/>
            <person name="Freeling M."/>
            <person name="Gingle A.R."/>
            <person name="Hash C.T."/>
            <person name="Keller B."/>
            <person name="Klein P."/>
            <person name="Kresovich S."/>
            <person name="McCann M.C."/>
            <person name="Ming R."/>
            <person name="Peterson D.G."/>
            <person name="Mehboob-ur-Rahman"/>
            <person name="Ware D."/>
            <person name="Westhoff P."/>
            <person name="Mayer K.F."/>
            <person name="Messing J."/>
            <person name="Rokhsar D.S."/>
        </authorList>
    </citation>
    <scope>NUCLEOTIDE SEQUENCE [LARGE SCALE GENOMIC DNA]</scope>
    <source>
        <strain evidence="9">cv. BTx623</strain>
    </source>
</reference>
<dbReference type="EMBL" id="CM000763">
    <property type="protein sequence ID" value="OQU84141.1"/>
    <property type="molecule type" value="Genomic_DNA"/>
</dbReference>
<evidence type="ECO:0000313" key="9">
    <source>
        <dbReference type="Proteomes" id="UP000000768"/>
    </source>
</evidence>
<reference evidence="8" key="2">
    <citation type="submission" date="2017-02" db="EMBL/GenBank/DDBJ databases">
        <title>WGS assembly of Sorghum bicolor.</title>
        <authorList>
            <person name="Paterson A."/>
            <person name="Mullet J."/>
            <person name="Bowers J."/>
            <person name="Bruggmann R."/>
            <person name="Dubchak I."/>
            <person name="Grimwood J."/>
            <person name="Gundlach H."/>
            <person name="Haberer G."/>
            <person name="Hellsten U."/>
            <person name="Mitros T."/>
            <person name="Poliakov A."/>
            <person name="Schmutz J."/>
            <person name="Spannagl M."/>
            <person name="Tang H."/>
            <person name="Wang X."/>
            <person name="Wicker T."/>
            <person name="Bharti A."/>
            <person name="Chapman J."/>
            <person name="Feltus F."/>
            <person name="Gowik U."/>
            <person name="Grigoriev I."/>
            <person name="Lyons E."/>
            <person name="Maher C."/>
            <person name="Martis M."/>
            <person name="Narechania A."/>
            <person name="Otillar R."/>
            <person name="Penning B."/>
            <person name="Salamov A."/>
            <person name="Wang Y."/>
            <person name="Zhang L."/>
            <person name="Carpita N."/>
            <person name="Freeling M."/>
            <person name="Gingle A."/>
            <person name="Hash C."/>
            <person name="Keller B."/>
            <person name="Klein P."/>
            <person name="Kresovich S."/>
            <person name="Mccann M."/>
            <person name="Ming R."/>
            <person name="Peterson D."/>
            <person name="Rahman M."/>
            <person name="Ware D."/>
            <person name="Westhoff P."/>
            <person name="Mayer K."/>
            <person name="Messing J."/>
            <person name="Sims D."/>
            <person name="Jenkins J."/>
            <person name="Shu S."/>
            <person name="Rokhsar D."/>
        </authorList>
    </citation>
    <scope>NUCLEOTIDE SEQUENCE</scope>
</reference>
<sequence length="375" mass="41041">MMRHRDMDEWKPVMAMLVFNLISAVMTALAKKALEQGLNALVLITLRQLVATLFLAPIAYFKERNTRPKFTLEIFVYHFFSAALGAALAQYTFFYGLKFTTATFAITFANMAPVLTFVIAIALRVESLNMKSKAGCAKILGTLLSLGGVLLLSLYKGVAVTHQTSGTPPPAAASASSSQQAAAVQVVEAAGNDDKKIWMLGTVALLANCLFFSLWLLLQSRLTKKYPALYSSTAFMFFISTLQAGALTVTIQRHTSVWIVTNKLEIVTILYSGIMASAAGFLIMTWCVHKRGPVFTAAFIPVIQIMVAVIDFFFLHEQLYLGSVLGSALMIFGLYLLLWGKKDDAAAACCTDSKHQADDEEADINNNKEQLVVKS</sequence>
<feature type="transmembrane region" description="Helical" evidence="6">
    <location>
        <begin position="269"/>
        <end position="288"/>
    </location>
</feature>
<accession>A0A1Z5RKQ4</accession>
<dbReference type="PANTHER" id="PTHR31218">
    <property type="entry name" value="WAT1-RELATED PROTEIN"/>
    <property type="match status" value="1"/>
</dbReference>
<feature type="transmembrane region" description="Helical" evidence="6">
    <location>
        <begin position="135"/>
        <end position="155"/>
    </location>
</feature>
<dbReference type="InterPro" id="IPR030184">
    <property type="entry name" value="WAT1-related"/>
</dbReference>
<comment type="subcellular location">
    <subcellularLocation>
        <location evidence="1 6">Membrane</location>
        <topology evidence="1 6">Multi-pass membrane protein</topology>
    </subcellularLocation>
</comment>
<dbReference type="GO" id="GO:0005886">
    <property type="term" value="C:plasma membrane"/>
    <property type="evidence" value="ECO:0000318"/>
    <property type="project" value="GO_Central"/>
</dbReference>
<dbReference type="Proteomes" id="UP000000768">
    <property type="component" value="Chromosome 4"/>
</dbReference>
<feature type="domain" description="EamA" evidence="7">
    <location>
        <begin position="13"/>
        <end position="153"/>
    </location>
</feature>
<keyword evidence="3 6" id="KW-0812">Transmembrane</keyword>
<feature type="transmembrane region" description="Helical" evidence="6">
    <location>
        <begin position="74"/>
        <end position="93"/>
    </location>
</feature>
<feature type="transmembrane region" description="Helical" evidence="6">
    <location>
        <begin position="40"/>
        <end position="62"/>
    </location>
</feature>
<name>A0A1Z5RKQ4_SORBI</name>